<dbReference type="GO" id="GO:0003677">
    <property type="term" value="F:DNA binding"/>
    <property type="evidence" value="ECO:0007669"/>
    <property type="project" value="UniProtKB-KW"/>
</dbReference>
<dbReference type="SMART" id="SM00422">
    <property type="entry name" value="HTH_MERR"/>
    <property type="match status" value="1"/>
</dbReference>
<organism evidence="3 4">
    <name type="scientific">Candidatus Desulfosporosinus infrequens</name>
    <dbReference type="NCBI Taxonomy" id="2043169"/>
    <lineage>
        <taxon>Bacteria</taxon>
        <taxon>Bacillati</taxon>
        <taxon>Bacillota</taxon>
        <taxon>Clostridia</taxon>
        <taxon>Eubacteriales</taxon>
        <taxon>Desulfitobacteriaceae</taxon>
        <taxon>Desulfosporosinus</taxon>
    </lineage>
</organism>
<dbReference type="SUPFAM" id="SSF46955">
    <property type="entry name" value="Putative DNA-binding domain"/>
    <property type="match status" value="1"/>
</dbReference>
<gene>
    <name evidence="3" type="ORF">SBF1_480018</name>
</gene>
<dbReference type="CDD" id="cd01109">
    <property type="entry name" value="HTH_YyaN"/>
    <property type="match status" value="1"/>
</dbReference>
<dbReference type="GO" id="GO:0003700">
    <property type="term" value="F:DNA-binding transcription factor activity"/>
    <property type="evidence" value="ECO:0007669"/>
    <property type="project" value="InterPro"/>
</dbReference>
<evidence type="ECO:0000259" key="2">
    <source>
        <dbReference type="PROSITE" id="PS50937"/>
    </source>
</evidence>
<dbReference type="InterPro" id="IPR047057">
    <property type="entry name" value="MerR_fam"/>
</dbReference>
<dbReference type="PANTHER" id="PTHR30204">
    <property type="entry name" value="REDOX-CYCLING DRUG-SENSING TRANSCRIPTIONAL ACTIVATOR SOXR"/>
    <property type="match status" value="1"/>
</dbReference>
<dbReference type="InterPro" id="IPR009061">
    <property type="entry name" value="DNA-bd_dom_put_sf"/>
</dbReference>
<keyword evidence="1" id="KW-0238">DNA-binding</keyword>
<dbReference type="Proteomes" id="UP000238916">
    <property type="component" value="Unassembled WGS sequence"/>
</dbReference>
<protein>
    <submittedName>
        <fullName evidence="3">MerR regulatory family protein</fullName>
    </submittedName>
</protein>
<evidence type="ECO:0000313" key="4">
    <source>
        <dbReference type="Proteomes" id="UP000238916"/>
    </source>
</evidence>
<dbReference type="EMBL" id="OMOF01000423">
    <property type="protein sequence ID" value="SPF50437.1"/>
    <property type="molecule type" value="Genomic_DNA"/>
</dbReference>
<sequence>MSYTISQVAEKFDLTAHTIRYYDKEGLLPFVDRSKAGNREFSDGDLDWLKLICCLKNTGMPIKQIKQYIEWCLQGDDTLEIRRQMFIDHRKEVLKQMDDLKENLKTIDYKLEFYGTVSNLHGIGNKLSVKKQNDDNLKGAQKII</sequence>
<dbReference type="PANTHER" id="PTHR30204:SF82">
    <property type="entry name" value="TRANSCRIPTIONAL REGULATOR, MERR FAMILY"/>
    <property type="match status" value="1"/>
</dbReference>
<evidence type="ECO:0000313" key="3">
    <source>
        <dbReference type="EMBL" id="SPF50437.1"/>
    </source>
</evidence>
<accession>A0A2U3LES3</accession>
<dbReference type="InterPro" id="IPR000551">
    <property type="entry name" value="MerR-type_HTH_dom"/>
</dbReference>
<dbReference type="AlphaFoldDB" id="A0A2U3LES3"/>
<dbReference type="Gene3D" id="1.10.1660.10">
    <property type="match status" value="1"/>
</dbReference>
<dbReference type="PROSITE" id="PS50937">
    <property type="entry name" value="HTH_MERR_2"/>
    <property type="match status" value="1"/>
</dbReference>
<feature type="domain" description="HTH merR-type" evidence="2">
    <location>
        <begin position="1"/>
        <end position="71"/>
    </location>
</feature>
<reference evidence="4" key="1">
    <citation type="submission" date="2018-02" db="EMBL/GenBank/DDBJ databases">
        <authorList>
            <person name="Hausmann B."/>
        </authorList>
    </citation>
    <scope>NUCLEOTIDE SEQUENCE [LARGE SCALE GENOMIC DNA]</scope>
    <source>
        <strain evidence="4">Peat soil MAG SbF1</strain>
    </source>
</reference>
<proteinExistence type="predicted"/>
<evidence type="ECO:0000256" key="1">
    <source>
        <dbReference type="ARBA" id="ARBA00023125"/>
    </source>
</evidence>
<name>A0A2U3LES3_9FIRM</name>
<dbReference type="Pfam" id="PF13411">
    <property type="entry name" value="MerR_1"/>
    <property type="match status" value="1"/>
</dbReference>